<accession>A0A1R0GLW5</accession>
<comment type="similarity">
    <text evidence="1">Belongs to the ATP-dependent AMP-binding enzyme family.</text>
</comment>
<dbReference type="InterPro" id="IPR025110">
    <property type="entry name" value="AMP-bd_C"/>
</dbReference>
<evidence type="ECO:0000313" key="6">
    <source>
        <dbReference type="Proteomes" id="UP000187455"/>
    </source>
</evidence>
<proteinExistence type="inferred from homology"/>
<keyword evidence="2" id="KW-0472">Membrane</keyword>
<dbReference type="Pfam" id="PF00501">
    <property type="entry name" value="AMP-binding"/>
    <property type="match status" value="2"/>
</dbReference>
<name>A0A1R0GLW5_9FUNG</name>
<protein>
    <submittedName>
        <fullName evidence="5">Malonate-CoA ligase</fullName>
    </submittedName>
</protein>
<evidence type="ECO:0000259" key="3">
    <source>
        <dbReference type="Pfam" id="PF00501"/>
    </source>
</evidence>
<reference evidence="5 6" key="1">
    <citation type="journal article" date="2016" name="Mol. Biol. Evol.">
        <title>Genome-Wide Survey of Gut Fungi (Harpellales) Reveals the First Horizontally Transferred Ubiquitin Gene from a Mosquito Host.</title>
        <authorList>
            <person name="Wang Y."/>
            <person name="White M.M."/>
            <person name="Kvist S."/>
            <person name="Moncalvo J.M."/>
        </authorList>
    </citation>
    <scope>NUCLEOTIDE SEQUENCE [LARGE SCALE GENOMIC DNA]</scope>
    <source>
        <strain evidence="5 6">ALG-7-W6</strain>
    </source>
</reference>
<feature type="transmembrane region" description="Helical" evidence="2">
    <location>
        <begin position="57"/>
        <end position="78"/>
    </location>
</feature>
<keyword evidence="6" id="KW-1185">Reference proteome</keyword>
<evidence type="ECO:0000256" key="2">
    <source>
        <dbReference type="SAM" id="Phobius"/>
    </source>
</evidence>
<dbReference type="InterPro" id="IPR000873">
    <property type="entry name" value="AMP-dep_synth/lig_dom"/>
</dbReference>
<keyword evidence="2" id="KW-1133">Transmembrane helix</keyword>
<evidence type="ECO:0000256" key="1">
    <source>
        <dbReference type="ARBA" id="ARBA00006432"/>
    </source>
</evidence>
<comment type="caution">
    <text evidence="5">The sequence shown here is derived from an EMBL/GenBank/DDBJ whole genome shotgun (WGS) entry which is preliminary data.</text>
</comment>
<feature type="domain" description="AMP-dependent synthetase/ligase" evidence="3">
    <location>
        <begin position="43"/>
        <end position="105"/>
    </location>
</feature>
<organism evidence="5 6">
    <name type="scientific">Smittium mucronatum</name>
    <dbReference type="NCBI Taxonomy" id="133383"/>
    <lineage>
        <taxon>Eukaryota</taxon>
        <taxon>Fungi</taxon>
        <taxon>Fungi incertae sedis</taxon>
        <taxon>Zoopagomycota</taxon>
        <taxon>Kickxellomycotina</taxon>
        <taxon>Harpellomycetes</taxon>
        <taxon>Harpellales</taxon>
        <taxon>Legeriomycetaceae</taxon>
        <taxon>Smittium</taxon>
    </lineage>
</organism>
<dbReference type="Gene3D" id="3.40.50.12780">
    <property type="entry name" value="N-terminal domain of ligase-like"/>
    <property type="match status" value="1"/>
</dbReference>
<dbReference type="EMBL" id="LSSL01007621">
    <property type="protein sequence ID" value="OLY77868.1"/>
    <property type="molecule type" value="Genomic_DNA"/>
</dbReference>
<dbReference type="STRING" id="133383.A0A1R0GLW5"/>
<dbReference type="AlphaFoldDB" id="A0A1R0GLW5"/>
<dbReference type="GO" id="GO:0006631">
    <property type="term" value="P:fatty acid metabolic process"/>
    <property type="evidence" value="ECO:0007669"/>
    <property type="project" value="TreeGrafter"/>
</dbReference>
<dbReference type="Pfam" id="PF13193">
    <property type="entry name" value="AMP-binding_C"/>
    <property type="match status" value="1"/>
</dbReference>
<dbReference type="OrthoDB" id="2962993at2759"/>
<dbReference type="GO" id="GO:0031956">
    <property type="term" value="F:medium-chain fatty acid-CoA ligase activity"/>
    <property type="evidence" value="ECO:0007669"/>
    <property type="project" value="TreeGrafter"/>
</dbReference>
<evidence type="ECO:0000259" key="4">
    <source>
        <dbReference type="Pfam" id="PF13193"/>
    </source>
</evidence>
<dbReference type="InterPro" id="IPR045851">
    <property type="entry name" value="AMP-bd_C_sf"/>
</dbReference>
<dbReference type="Proteomes" id="UP000187455">
    <property type="component" value="Unassembled WGS sequence"/>
</dbReference>
<dbReference type="SUPFAM" id="SSF56801">
    <property type="entry name" value="Acetyl-CoA synthetase-like"/>
    <property type="match status" value="1"/>
</dbReference>
<feature type="domain" description="AMP-binding enzyme C-terminal" evidence="4">
    <location>
        <begin position="385"/>
        <end position="459"/>
    </location>
</feature>
<keyword evidence="2" id="KW-0812">Transmembrane</keyword>
<evidence type="ECO:0000313" key="5">
    <source>
        <dbReference type="EMBL" id="OLY77868.1"/>
    </source>
</evidence>
<dbReference type="PANTHER" id="PTHR43201">
    <property type="entry name" value="ACYL-COA SYNTHETASE"/>
    <property type="match status" value="1"/>
</dbReference>
<feature type="domain" description="AMP-dependent synthetase/ligase" evidence="3">
    <location>
        <begin position="141"/>
        <end position="347"/>
    </location>
</feature>
<sequence>MDAGNNHRFKMLEAIRSRAALEAKNDVHQNSTNTAIIDNSGQVGPGTNVGILVPNGYLYVVYTIAIWLSGSAVVPLSLMHVKSELGYFITNSNCSAVLTFSEQTELLSSISQEHNSDFKIFLPDLTASDSDLPPFVDHYSGKPKGVVSSHKNIVSQVESLKEAWGITQNDRLLHVMPLHHTHGIVVALYSMLYSAGTTELMPKFSVTGVINRVVNGERNLTLFMGVPTMYALLLKKTEGYSESEMEAFKYGFSQFRLTISGSSPLQISLFNGWEKATSQVMVERYGMSEIGMALSNSGSDPTQRFPGCVGKPLPNVSVRLVDEAGVDVTNDPNTSGEVQIKGDTVFKRFKTGDIGTRSSDGIYRLLGRNSTDIIKSGGYKLSSIELEQHVLENPSVNQISIVAVPDPVLQFVPGAAVVFNSTNPPRSSQSLIDDLKAWCTKEMSAYKVPKYFVAVEELPVNLMRKVDKKRVLLMFNDSA</sequence>
<dbReference type="InterPro" id="IPR042099">
    <property type="entry name" value="ANL_N_sf"/>
</dbReference>
<gene>
    <name evidence="5" type="ORF">AYI68_g8096</name>
</gene>
<dbReference type="Gene3D" id="3.30.300.30">
    <property type="match status" value="1"/>
</dbReference>
<keyword evidence="5" id="KW-0436">Ligase</keyword>
<dbReference type="PANTHER" id="PTHR43201:SF8">
    <property type="entry name" value="ACYL-COA SYNTHETASE FAMILY MEMBER 3"/>
    <property type="match status" value="1"/>
</dbReference>